<comment type="function">
    <text evidence="1">Potential calcium-dependent cell-adhesion protein. May be involved in the establishment and maintenance of specific neuronal connections in the brain.</text>
</comment>
<dbReference type="EMBL" id="BFAA01000095">
    <property type="protein sequence ID" value="GCB65933.1"/>
    <property type="molecule type" value="Genomic_DNA"/>
</dbReference>
<dbReference type="AlphaFoldDB" id="A0A401NYI5"/>
<dbReference type="FunFam" id="2.60.40.60:FF:000001">
    <property type="entry name" value="Protocadherin alpha 2"/>
    <property type="match status" value="1"/>
</dbReference>
<evidence type="ECO:0000256" key="1">
    <source>
        <dbReference type="ARBA" id="ARBA00003436"/>
    </source>
</evidence>
<dbReference type="FunFam" id="2.60.40.60:FF:000018">
    <property type="entry name" value="Protocadherin gamma c3"/>
    <property type="match status" value="1"/>
</dbReference>
<evidence type="ECO:0000256" key="9">
    <source>
        <dbReference type="ARBA" id="ARBA00022989"/>
    </source>
</evidence>
<dbReference type="GO" id="GO:0005509">
    <property type="term" value="F:calcium ion binding"/>
    <property type="evidence" value="ECO:0007669"/>
    <property type="project" value="UniProtKB-UniRule"/>
</dbReference>
<dbReference type="SUPFAM" id="SSF49313">
    <property type="entry name" value="Cadherin-like"/>
    <property type="match status" value="6"/>
</dbReference>
<dbReference type="InterPro" id="IPR002126">
    <property type="entry name" value="Cadherin-like_dom"/>
</dbReference>
<dbReference type="PANTHER" id="PTHR24028">
    <property type="entry name" value="CADHERIN-87A"/>
    <property type="match status" value="1"/>
</dbReference>
<dbReference type="OrthoDB" id="6252479at2759"/>
<evidence type="ECO:0000256" key="2">
    <source>
        <dbReference type="ARBA" id="ARBA00004251"/>
    </source>
</evidence>
<feature type="domain" description="Cadherin" evidence="14">
    <location>
        <begin position="128"/>
        <end position="236"/>
    </location>
</feature>
<evidence type="ECO:0000256" key="10">
    <source>
        <dbReference type="ARBA" id="ARBA00023136"/>
    </source>
</evidence>
<feature type="domain" description="Cadherin" evidence="14">
    <location>
        <begin position="345"/>
        <end position="449"/>
    </location>
</feature>
<keyword evidence="10" id="KW-0472">Membrane</keyword>
<dbReference type="InterPro" id="IPR015919">
    <property type="entry name" value="Cadherin-like_sf"/>
</dbReference>
<keyword evidence="11" id="KW-0325">Glycoprotein</keyword>
<protein>
    <recommendedName>
        <fullName evidence="14">Cadherin domain-containing protein</fullName>
    </recommendedName>
</protein>
<evidence type="ECO:0000256" key="13">
    <source>
        <dbReference type="SAM" id="SignalP"/>
    </source>
</evidence>
<dbReference type="GO" id="GO:0005886">
    <property type="term" value="C:plasma membrane"/>
    <property type="evidence" value="ECO:0007669"/>
    <property type="project" value="UniProtKB-SubCell"/>
</dbReference>
<dbReference type="FunFam" id="2.60.40.60:FF:000129">
    <property type="entry name" value="protocadherin alpha-C2 isoform X1"/>
    <property type="match status" value="1"/>
</dbReference>
<dbReference type="FunFam" id="2.60.40.60:FF:000006">
    <property type="entry name" value="Protocadherin alpha 2"/>
    <property type="match status" value="1"/>
</dbReference>
<accession>A0A401NYI5</accession>
<organism evidence="15 16">
    <name type="scientific">Scyliorhinus torazame</name>
    <name type="common">Cloudy catshark</name>
    <name type="synonym">Catulus torazame</name>
    <dbReference type="NCBI Taxonomy" id="75743"/>
    <lineage>
        <taxon>Eukaryota</taxon>
        <taxon>Metazoa</taxon>
        <taxon>Chordata</taxon>
        <taxon>Craniata</taxon>
        <taxon>Vertebrata</taxon>
        <taxon>Chondrichthyes</taxon>
        <taxon>Elasmobranchii</taxon>
        <taxon>Galeomorphii</taxon>
        <taxon>Galeoidea</taxon>
        <taxon>Carcharhiniformes</taxon>
        <taxon>Scyliorhinidae</taxon>
        <taxon>Scyliorhinus</taxon>
    </lineage>
</organism>
<dbReference type="FunFam" id="2.60.40.60:FF:000002">
    <property type="entry name" value="Protocadherin alpha 2"/>
    <property type="match status" value="1"/>
</dbReference>
<dbReference type="PRINTS" id="PR00205">
    <property type="entry name" value="CADHERIN"/>
</dbReference>
<reference evidence="15 16" key="1">
    <citation type="journal article" date="2018" name="Nat. Ecol. Evol.">
        <title>Shark genomes provide insights into elasmobranch evolution and the origin of vertebrates.</title>
        <authorList>
            <person name="Hara Y"/>
            <person name="Yamaguchi K"/>
            <person name="Onimaru K"/>
            <person name="Kadota M"/>
            <person name="Koyanagi M"/>
            <person name="Keeley SD"/>
            <person name="Tatsumi K"/>
            <person name="Tanaka K"/>
            <person name="Motone F"/>
            <person name="Kageyama Y"/>
            <person name="Nozu R"/>
            <person name="Adachi N"/>
            <person name="Nishimura O"/>
            <person name="Nakagawa R"/>
            <person name="Tanegashima C"/>
            <person name="Kiyatake I"/>
            <person name="Matsumoto R"/>
            <person name="Murakumo K"/>
            <person name="Nishida K"/>
            <person name="Terakita A"/>
            <person name="Kuratani S"/>
            <person name="Sato K"/>
            <person name="Hyodo S Kuraku.S."/>
        </authorList>
    </citation>
    <scope>NUCLEOTIDE SEQUENCE [LARGE SCALE GENOMIC DNA]</scope>
</reference>
<dbReference type="InterPro" id="IPR013164">
    <property type="entry name" value="Cadherin_N"/>
</dbReference>
<evidence type="ECO:0000256" key="5">
    <source>
        <dbReference type="ARBA" id="ARBA00022729"/>
    </source>
</evidence>
<keyword evidence="16" id="KW-1185">Reference proteome</keyword>
<feature type="domain" description="Cadherin" evidence="14">
    <location>
        <begin position="237"/>
        <end position="344"/>
    </location>
</feature>
<evidence type="ECO:0000256" key="3">
    <source>
        <dbReference type="ARBA" id="ARBA00022475"/>
    </source>
</evidence>
<feature type="domain" description="Cadherin" evidence="14">
    <location>
        <begin position="450"/>
        <end position="559"/>
    </location>
</feature>
<feature type="domain" description="Cadherin" evidence="14">
    <location>
        <begin position="574"/>
        <end position="660"/>
    </location>
</feature>
<dbReference type="Pfam" id="PF08266">
    <property type="entry name" value="Cadherin_2"/>
    <property type="match status" value="1"/>
</dbReference>
<keyword evidence="8" id="KW-0130">Cell adhesion</keyword>
<dbReference type="FunFam" id="2.60.40.60:FF:000004">
    <property type="entry name" value="Protocadherin 1 gamma 2"/>
    <property type="match status" value="1"/>
</dbReference>
<keyword evidence="5 13" id="KW-0732">Signal</keyword>
<keyword evidence="4" id="KW-0812">Transmembrane</keyword>
<proteinExistence type="predicted"/>
<evidence type="ECO:0000256" key="4">
    <source>
        <dbReference type="ARBA" id="ARBA00022692"/>
    </source>
</evidence>
<gene>
    <name evidence="15" type="ORF">scyTo_0000500</name>
</gene>
<comment type="subcellular location">
    <subcellularLocation>
        <location evidence="2">Cell membrane</location>
        <topology evidence="2">Single-pass type I membrane protein</topology>
    </subcellularLocation>
</comment>
<dbReference type="InterPro" id="IPR050174">
    <property type="entry name" value="Protocadherin/Cadherin-CA"/>
</dbReference>
<dbReference type="Pfam" id="PF00028">
    <property type="entry name" value="Cadherin"/>
    <property type="match status" value="5"/>
</dbReference>
<keyword evidence="6" id="KW-0677">Repeat</keyword>
<dbReference type="PROSITE" id="PS50268">
    <property type="entry name" value="CADHERIN_2"/>
    <property type="match status" value="6"/>
</dbReference>
<feature type="signal peptide" evidence="13">
    <location>
        <begin position="1"/>
        <end position="23"/>
    </location>
</feature>
<dbReference type="Gene3D" id="2.60.40.60">
    <property type="entry name" value="Cadherins"/>
    <property type="match status" value="6"/>
</dbReference>
<evidence type="ECO:0000256" key="11">
    <source>
        <dbReference type="ARBA" id="ARBA00023180"/>
    </source>
</evidence>
<evidence type="ECO:0000256" key="7">
    <source>
        <dbReference type="ARBA" id="ARBA00022837"/>
    </source>
</evidence>
<dbReference type="STRING" id="75743.A0A401NYI5"/>
<keyword evidence="3" id="KW-1003">Cell membrane</keyword>
<evidence type="ECO:0000259" key="14">
    <source>
        <dbReference type="PROSITE" id="PS50268"/>
    </source>
</evidence>
<feature type="chain" id="PRO_5019510607" description="Cadherin domain-containing protein" evidence="13">
    <location>
        <begin position="24"/>
        <end position="712"/>
    </location>
</feature>
<comment type="caution">
    <text evidence="15">The sequence shown here is derived from an EMBL/GenBank/DDBJ whole genome shotgun (WGS) entry which is preliminary data.</text>
</comment>
<dbReference type="CDD" id="cd11304">
    <property type="entry name" value="Cadherin_repeat"/>
    <property type="match status" value="6"/>
</dbReference>
<evidence type="ECO:0000256" key="6">
    <source>
        <dbReference type="ARBA" id="ARBA00022737"/>
    </source>
</evidence>
<evidence type="ECO:0000256" key="8">
    <source>
        <dbReference type="ARBA" id="ARBA00022889"/>
    </source>
</evidence>
<dbReference type="GO" id="GO:0007156">
    <property type="term" value="P:homophilic cell adhesion via plasma membrane adhesion molecules"/>
    <property type="evidence" value="ECO:0007669"/>
    <property type="project" value="InterPro"/>
</dbReference>
<feature type="domain" description="Cadherin" evidence="14">
    <location>
        <begin position="57"/>
        <end position="127"/>
    </location>
</feature>
<evidence type="ECO:0000313" key="16">
    <source>
        <dbReference type="Proteomes" id="UP000288216"/>
    </source>
</evidence>
<keyword evidence="7 12" id="KW-0106">Calcium</keyword>
<evidence type="ECO:0000256" key="12">
    <source>
        <dbReference type="PROSITE-ProRule" id="PRU00043"/>
    </source>
</evidence>
<dbReference type="PROSITE" id="PS00232">
    <property type="entry name" value="CADHERIN_1"/>
    <property type="match status" value="3"/>
</dbReference>
<dbReference type="PANTHER" id="PTHR24028:SF331">
    <property type="entry name" value="PROTOCADHERIN GAMMA SUBFAMILY C, 4"/>
    <property type="match status" value="1"/>
</dbReference>
<dbReference type="InterPro" id="IPR020894">
    <property type="entry name" value="Cadherin_CS"/>
</dbReference>
<sequence length="712" mass="78008">MANIVRSGALFIFLLCAVDLVSGQIHYSIPEELEHGAFVGNIAEDLALKIWELPARKFRLVSDDRKQYMEVNQENGILFVNERIDRELICRQSAPCSLWFQVALDNPLEMHHVTVEIMDVNDNSPSFSKDVFSLQIDELTAPGARFPVERAHDPDVGSNTISNYQISPNEHFGIKVQTRTDGSRTAELLLEKSLDREQQSSVHIVLTASDGGIPHRSGTAEIHVIVVDGNDNAPIFDQEIYRAALPENAPQDTLVTRINAVDLDEGVNAELAYSFTSHVSERIGELFKLDPITGEIRVRAVLDFEESGFYELDVRAVGNAPPIMTGHAKVLVNLIDVNDNVPQIEVRSLSSSVPEDAMPGSVIAAISVTDLDSGANGQVKCEVSGDVPFKLQRFLTNNYKLVTRGPLDRETAALYNISISAWDGGAPPLFTSRTILVSVADINDNAPRFTESSYKVYLLENNTPGGSIFVVTALDSDFDQNGEVIYSILENQIEESPTSAYVTINSKNGNLYAIRSFDYEKLKYFHVNVQAQDVGSPPLSSTTIVNVIILDQNDNAPVIVSPLTLNSSASVEIVPQSVYPGYLITKVIATDADSGQNARLSYQLLGATDPSLFRVVSLTGEVRATGRFRDENLIAERLILSVKDSGQPSLSTTVTVSFSIVPNITVTSSERNYVDNVMLDIPIPKVVTFPVTTCDAHVTVFVVMNMQDNTVA</sequence>
<name>A0A401NYI5_SCYTO</name>
<keyword evidence="9" id="KW-1133">Transmembrane helix</keyword>
<dbReference type="Proteomes" id="UP000288216">
    <property type="component" value="Unassembled WGS sequence"/>
</dbReference>
<dbReference type="SMART" id="SM00112">
    <property type="entry name" value="CA"/>
    <property type="match status" value="6"/>
</dbReference>
<evidence type="ECO:0000313" key="15">
    <source>
        <dbReference type="EMBL" id="GCB65933.1"/>
    </source>
</evidence>